<sequence>MCIKNIYKYQTKYFADSVEWCVDPQEFQHIFSCGTYQLDEEKSQEFQQRKGSIIVFSISVNEAATTETEVQKLFEQETDGILDQKWLRNVDAPLLAAATSSGGVDIYSWEKNHQLLSRHSMKIDPEDRENIALSLDWDSQKHKILLSDSKGCITLLDFSDKSSLNLVNRWNAHSYEAWTCCFHKNDTNIVLTGGDDSLCCIYDLRDLSKETHSIKSHEAGVTAFLTYESRPNIFCTGSYDEHLRVFDMRSLRRPLESINLKGGIWRLKANPFAEDLILCACMYHNFTVCSLTADGSPEIKATYNGDHNSICYGADWCPIKGKQEEYLFGSCSFYDCLLTLTRRRGGCSL</sequence>
<comment type="catalytic activity">
    <reaction evidence="7">
        <text>diphthine methyl ester-[translation elongation factor 2] + H2O = diphthine-[translation elongation factor 2] + methanol + H(+)</text>
        <dbReference type="Rhea" id="RHEA:42656"/>
        <dbReference type="Rhea" id="RHEA-COMP:10172"/>
        <dbReference type="Rhea" id="RHEA-COMP:10173"/>
        <dbReference type="ChEBI" id="CHEBI:15377"/>
        <dbReference type="ChEBI" id="CHEBI:15378"/>
        <dbReference type="ChEBI" id="CHEBI:17790"/>
        <dbReference type="ChEBI" id="CHEBI:79005"/>
        <dbReference type="ChEBI" id="CHEBI:82696"/>
        <dbReference type="EC" id="3.1.1.97"/>
    </reaction>
</comment>
<reference evidence="9" key="3">
    <citation type="submission" date="2020-05" db="UniProtKB">
        <authorList>
            <consortium name="EnsemblMetazoa"/>
        </authorList>
    </citation>
    <scope>IDENTIFICATION</scope>
    <source>
        <strain evidence="9">Jacobina</strain>
    </source>
</reference>
<dbReference type="RefSeq" id="XP_055679314.1">
    <property type="nucleotide sequence ID" value="XM_055823339.1"/>
</dbReference>
<evidence type="ECO:0000256" key="4">
    <source>
        <dbReference type="ARBA" id="ARBA00022801"/>
    </source>
</evidence>
<dbReference type="GeneID" id="129787616"/>
<evidence type="ECO:0000313" key="10">
    <source>
        <dbReference type="Proteomes" id="UP000092461"/>
    </source>
</evidence>
<proteinExistence type="inferred from homology"/>
<dbReference type="Gene3D" id="2.130.10.10">
    <property type="entry name" value="YVTN repeat-like/Quinoprotein amine dehydrogenase"/>
    <property type="match status" value="1"/>
</dbReference>
<comment type="similarity">
    <text evidence="5">Belongs to the DPH7 family.</text>
</comment>
<protein>
    <recommendedName>
        <fullName evidence="6">methylated diphthine methylhydrolase</fullName>
        <ecNumber evidence="6">3.1.1.97</ecNumber>
    </recommendedName>
</protein>
<dbReference type="EnsemblMetazoa" id="LLOJ003091-RA">
    <property type="protein sequence ID" value="LLOJ003091-PA"/>
    <property type="gene ID" value="LLOJ003091"/>
</dbReference>
<evidence type="ECO:0000256" key="6">
    <source>
        <dbReference type="ARBA" id="ARBA00039131"/>
    </source>
</evidence>
<evidence type="ECO:0000313" key="9">
    <source>
        <dbReference type="EnsemblMetazoa" id="LLOJ003091-PA"/>
    </source>
</evidence>
<evidence type="ECO:0000256" key="5">
    <source>
        <dbReference type="ARBA" id="ARBA00038092"/>
    </source>
</evidence>
<keyword evidence="4" id="KW-0378">Hydrolase</keyword>
<evidence type="ECO:0000256" key="2">
    <source>
        <dbReference type="ARBA" id="ARBA00022574"/>
    </source>
</evidence>
<dbReference type="GO" id="GO:0061685">
    <property type="term" value="F:diphthine methylesterase activity"/>
    <property type="evidence" value="ECO:0007669"/>
    <property type="project" value="UniProtKB-EC"/>
</dbReference>
<dbReference type="PANTHER" id="PTHR46042">
    <property type="entry name" value="DIPHTHINE METHYLTRANSFERASE"/>
    <property type="match status" value="1"/>
</dbReference>
<dbReference type="AlphaFoldDB" id="A0A1B0CFH0"/>
<keyword evidence="3" id="KW-0677">Repeat</keyword>
<accession>A0A1B0CFH0</accession>
<evidence type="ECO:0000313" key="8">
    <source>
        <dbReference type="EMBL" id="MBC1178606.1"/>
    </source>
</evidence>
<reference evidence="8" key="2">
    <citation type="journal article" date="2020" name="BMC">
        <title>Leishmania infection induces a limited differential gene expression in the sand fly midgut.</title>
        <authorList>
            <person name="Coutinho-Abreu I.V."/>
            <person name="Serafim T.D."/>
            <person name="Meneses C."/>
            <person name="Kamhawi S."/>
            <person name="Oliveira F."/>
            <person name="Valenzuela J.G."/>
        </authorList>
    </citation>
    <scope>NUCLEOTIDE SEQUENCE</scope>
    <source>
        <strain evidence="8">Jacobina</strain>
        <tissue evidence="8">Midgut</tissue>
    </source>
</reference>
<dbReference type="GO" id="GO:0017183">
    <property type="term" value="P:protein histidyl modification to diphthamide"/>
    <property type="evidence" value="ECO:0007669"/>
    <property type="project" value="TreeGrafter"/>
</dbReference>
<dbReference type="Pfam" id="PF00400">
    <property type="entry name" value="WD40"/>
    <property type="match status" value="2"/>
</dbReference>
<dbReference type="OrthoDB" id="1930760at2759"/>
<dbReference type="SMART" id="SM00320">
    <property type="entry name" value="WD40"/>
    <property type="match status" value="2"/>
</dbReference>
<keyword evidence="10" id="KW-1185">Reference proteome</keyword>
<name>A0A1B0CFH0_LUTLO</name>
<evidence type="ECO:0000256" key="3">
    <source>
        <dbReference type="ARBA" id="ARBA00022737"/>
    </source>
</evidence>
<dbReference type="VEuPathDB" id="VectorBase:LLONM1_005962"/>
<keyword evidence="2" id="KW-0853">WD repeat</keyword>
<dbReference type="EMBL" id="AJWK01010103">
    <property type="status" value="NOT_ANNOTATED_CDS"/>
    <property type="molecule type" value="Genomic_DNA"/>
</dbReference>
<dbReference type="EMBL" id="GITU01009903">
    <property type="protein sequence ID" value="MBC1178606.1"/>
    <property type="molecule type" value="Transcribed_RNA"/>
</dbReference>
<evidence type="ECO:0000256" key="7">
    <source>
        <dbReference type="ARBA" id="ARBA00047551"/>
    </source>
</evidence>
<dbReference type="EC" id="3.1.1.97" evidence="6"/>
<dbReference type="SUPFAM" id="SSF50978">
    <property type="entry name" value="WD40 repeat-like"/>
    <property type="match status" value="1"/>
</dbReference>
<dbReference type="PANTHER" id="PTHR46042:SF1">
    <property type="entry name" value="DIPHTHINE METHYLTRANSFERASE"/>
    <property type="match status" value="1"/>
</dbReference>
<dbReference type="VEuPathDB" id="VectorBase:LLOJ003091"/>
<evidence type="ECO:0000256" key="1">
    <source>
        <dbReference type="ARBA" id="ARBA00005156"/>
    </source>
</evidence>
<reference evidence="10" key="1">
    <citation type="submission" date="2012-05" db="EMBL/GenBank/DDBJ databases">
        <title>Whole Genome Assembly of Lutzomyia longipalpis.</title>
        <authorList>
            <person name="Richards S."/>
            <person name="Qu C."/>
            <person name="Dillon R."/>
            <person name="Worley K."/>
            <person name="Scherer S."/>
            <person name="Batterton M."/>
            <person name="Taylor A."/>
            <person name="Hawes A."/>
            <person name="Hernandez B."/>
            <person name="Kovar C."/>
            <person name="Mandapat C."/>
            <person name="Pham C."/>
            <person name="Qu C."/>
            <person name="Jing C."/>
            <person name="Bess C."/>
            <person name="Bandaranaike D."/>
            <person name="Ngo D."/>
            <person name="Ongeri F."/>
            <person name="Arias F."/>
            <person name="Lara F."/>
            <person name="Weissenberger G."/>
            <person name="Kamau G."/>
            <person name="Han H."/>
            <person name="Shen H."/>
            <person name="Dinh H."/>
            <person name="Khalil I."/>
            <person name="Jones J."/>
            <person name="Shafer J."/>
            <person name="Jayaseelan J."/>
            <person name="Quiroz J."/>
            <person name="Blankenburg K."/>
            <person name="Nguyen L."/>
            <person name="Jackson L."/>
            <person name="Francisco L."/>
            <person name="Tang L.-Y."/>
            <person name="Pu L.-L."/>
            <person name="Perales L."/>
            <person name="Lorensuhewa L."/>
            <person name="Munidasa M."/>
            <person name="Coyle M."/>
            <person name="Taylor M."/>
            <person name="Puazo M."/>
            <person name="Firestine M."/>
            <person name="Scheel M."/>
            <person name="Javaid M."/>
            <person name="Wang M."/>
            <person name="Li M."/>
            <person name="Tabassum N."/>
            <person name="Saada N."/>
            <person name="Osuji N."/>
            <person name="Aqrawi P."/>
            <person name="Fu Q."/>
            <person name="Thornton R."/>
            <person name="Raj R."/>
            <person name="Goodspeed R."/>
            <person name="Mata R."/>
            <person name="Najjar R."/>
            <person name="Gubbala S."/>
            <person name="Lee S."/>
            <person name="Denson S."/>
            <person name="Patil S."/>
            <person name="Macmil S."/>
            <person name="Qi S."/>
            <person name="Matskevitch T."/>
            <person name="Palculict T."/>
            <person name="Mathew T."/>
            <person name="Vee V."/>
            <person name="Velamala V."/>
            <person name="Korchina V."/>
            <person name="Cai W."/>
            <person name="Liu W."/>
            <person name="Dai W."/>
            <person name="Zou X."/>
            <person name="Zhu Y."/>
            <person name="Zhang Y."/>
            <person name="Wu Y.-Q."/>
            <person name="Xin Y."/>
            <person name="Nazarath L."/>
            <person name="Kovar C."/>
            <person name="Han Y."/>
            <person name="Muzny D."/>
            <person name="Gibbs R."/>
        </authorList>
    </citation>
    <scope>NUCLEOTIDE SEQUENCE [LARGE SCALE GENOMIC DNA]</scope>
    <source>
        <strain evidence="10">Jacobina</strain>
    </source>
</reference>
<dbReference type="GO" id="GO:0005737">
    <property type="term" value="C:cytoplasm"/>
    <property type="evidence" value="ECO:0007669"/>
    <property type="project" value="TreeGrafter"/>
</dbReference>
<dbReference type="InterPro" id="IPR015943">
    <property type="entry name" value="WD40/YVTN_repeat-like_dom_sf"/>
</dbReference>
<organism evidence="9 10">
    <name type="scientific">Lutzomyia longipalpis</name>
    <name type="common">Sand fly</name>
    <dbReference type="NCBI Taxonomy" id="7200"/>
    <lineage>
        <taxon>Eukaryota</taxon>
        <taxon>Metazoa</taxon>
        <taxon>Ecdysozoa</taxon>
        <taxon>Arthropoda</taxon>
        <taxon>Hexapoda</taxon>
        <taxon>Insecta</taxon>
        <taxon>Pterygota</taxon>
        <taxon>Neoptera</taxon>
        <taxon>Endopterygota</taxon>
        <taxon>Diptera</taxon>
        <taxon>Nematocera</taxon>
        <taxon>Psychodoidea</taxon>
        <taxon>Psychodidae</taxon>
        <taxon>Lutzomyia</taxon>
        <taxon>Lutzomyia</taxon>
    </lineage>
</organism>
<dbReference type="InterPro" id="IPR001680">
    <property type="entry name" value="WD40_rpt"/>
</dbReference>
<dbReference type="InterPro" id="IPR036322">
    <property type="entry name" value="WD40_repeat_dom_sf"/>
</dbReference>
<dbReference type="KEGG" id="lll:129787616"/>
<dbReference type="Proteomes" id="UP000092461">
    <property type="component" value="Unassembled WGS sequence"/>
</dbReference>
<dbReference type="InterPro" id="IPR052415">
    <property type="entry name" value="Diphthine_MTase"/>
</dbReference>
<comment type="pathway">
    <text evidence="1">Protein modification; peptidyl-diphthamide biosynthesis.</text>
</comment>